<dbReference type="Gene3D" id="3.20.20.70">
    <property type="entry name" value="Aldolase class I"/>
    <property type="match status" value="1"/>
</dbReference>
<dbReference type="PROSITE" id="PS51918">
    <property type="entry name" value="RADICAL_SAM"/>
    <property type="match status" value="1"/>
</dbReference>
<dbReference type="STRING" id="502025.Hoch_5878"/>
<feature type="binding site" evidence="6">
    <location>
        <position position="98"/>
    </location>
    <ligand>
        <name>[4Fe-4S] cluster</name>
        <dbReference type="ChEBI" id="CHEBI:49883"/>
        <note>4Fe-4S-S-AdoMet</note>
    </ligand>
</feature>
<gene>
    <name evidence="8" type="ordered locus">Hoch_5878</name>
</gene>
<dbReference type="KEGG" id="hoh:Hoch_5878"/>
<keyword evidence="1" id="KW-0004">4Fe-4S</keyword>
<dbReference type="PANTHER" id="PTHR30352:SF5">
    <property type="entry name" value="PYRUVATE FORMATE-LYASE 1-ACTIVATING ENZYME"/>
    <property type="match status" value="1"/>
</dbReference>
<keyword evidence="4 6" id="KW-0408">Iron</keyword>
<sequence length="362" mass="40554">MTRIPSNDEIYIGRFWSPIEGDQIECELCPRACKLSEGQRAFCFVRQNQGGEMVLTTYGRSSGFCIDPIEKKPLNHFYPGSSVLSFGTAGCNLGCKFCQNWSISKAREWERLSERALPGDIAAAAERHACKSVAFTYNDPVIFAEYAIDVAAACRERGIRTVAVTAGYLTEQARPEFFAAMDAVNVDLKAFRESFYHTLTFSHLEPVLDSLRYLRNETDIWFEVTTLLIPGHNDDDESLHRQCEWFVRQLGPEVPLHFSAFHPDYRMRDVEATPPATLQRARTLAKSHGIRHVYTGNVHDLASQSSYCAACDALLIERDWYALGTYRLTPEGSCPDCGQALAGRFDAAKGAWGAKRLPVVLS</sequence>
<dbReference type="eggNOG" id="COG1180">
    <property type="taxonomic scope" value="Bacteria"/>
</dbReference>
<dbReference type="InterPro" id="IPR013785">
    <property type="entry name" value="Aldolase_TIM"/>
</dbReference>
<dbReference type="NCBIfam" id="TIGR04337">
    <property type="entry name" value="AmmeMemoSam_rS"/>
    <property type="match status" value="1"/>
</dbReference>
<evidence type="ECO:0000256" key="5">
    <source>
        <dbReference type="ARBA" id="ARBA00023014"/>
    </source>
</evidence>
<evidence type="ECO:0000256" key="2">
    <source>
        <dbReference type="ARBA" id="ARBA00022691"/>
    </source>
</evidence>
<keyword evidence="3 6" id="KW-0479">Metal-binding</keyword>
<dbReference type="GO" id="GO:0046872">
    <property type="term" value="F:metal ion binding"/>
    <property type="evidence" value="ECO:0007669"/>
    <property type="project" value="UniProtKB-KW"/>
</dbReference>
<reference evidence="8 9" key="1">
    <citation type="journal article" date="2010" name="Stand. Genomic Sci.">
        <title>Complete genome sequence of Haliangium ochraceum type strain (SMP-2).</title>
        <authorList>
            <consortium name="US DOE Joint Genome Institute (JGI-PGF)"/>
            <person name="Ivanova N."/>
            <person name="Daum C."/>
            <person name="Lang E."/>
            <person name="Abt B."/>
            <person name="Kopitz M."/>
            <person name="Saunders E."/>
            <person name="Lapidus A."/>
            <person name="Lucas S."/>
            <person name="Glavina Del Rio T."/>
            <person name="Nolan M."/>
            <person name="Tice H."/>
            <person name="Copeland A."/>
            <person name="Cheng J.F."/>
            <person name="Chen F."/>
            <person name="Bruce D."/>
            <person name="Goodwin L."/>
            <person name="Pitluck S."/>
            <person name="Mavromatis K."/>
            <person name="Pati A."/>
            <person name="Mikhailova N."/>
            <person name="Chen A."/>
            <person name="Palaniappan K."/>
            <person name="Land M."/>
            <person name="Hauser L."/>
            <person name="Chang Y.J."/>
            <person name="Jeffries C.D."/>
            <person name="Detter J.C."/>
            <person name="Brettin T."/>
            <person name="Rohde M."/>
            <person name="Goker M."/>
            <person name="Bristow J."/>
            <person name="Markowitz V."/>
            <person name="Eisen J.A."/>
            <person name="Hugenholtz P."/>
            <person name="Kyrpides N.C."/>
            <person name="Klenk H.P."/>
        </authorList>
    </citation>
    <scope>NUCLEOTIDE SEQUENCE [LARGE SCALE GENOMIC DNA]</scope>
    <source>
        <strain evidence="9">DSM 14365 / CIP 107738 / JCM 11303 / AJ 13395 / SMP-2</strain>
    </source>
</reference>
<dbReference type="InterPro" id="IPR058240">
    <property type="entry name" value="rSAM_sf"/>
</dbReference>
<keyword evidence="5 6" id="KW-0411">Iron-sulfur</keyword>
<dbReference type="GO" id="GO:0051539">
    <property type="term" value="F:4 iron, 4 sulfur cluster binding"/>
    <property type="evidence" value="ECO:0007669"/>
    <property type="project" value="UniProtKB-KW"/>
</dbReference>
<evidence type="ECO:0000256" key="4">
    <source>
        <dbReference type="ARBA" id="ARBA00023004"/>
    </source>
</evidence>
<dbReference type="PANTHER" id="PTHR30352">
    <property type="entry name" value="PYRUVATE FORMATE-LYASE-ACTIVATING ENZYME"/>
    <property type="match status" value="1"/>
</dbReference>
<dbReference type="EMBL" id="CP001804">
    <property type="protein sequence ID" value="ACY18353.1"/>
    <property type="molecule type" value="Genomic_DNA"/>
</dbReference>
<comment type="cofactor">
    <cofactor evidence="6">
        <name>[4Fe-4S] cluster</name>
        <dbReference type="ChEBI" id="CHEBI:49883"/>
    </cofactor>
    <text evidence="6">Binds 1 [4Fe-4S] cluster. The cluster is coordinated with 3 cysteines and an exchangeable S-adenosyl-L-methionine.</text>
</comment>
<evidence type="ECO:0000313" key="8">
    <source>
        <dbReference type="EMBL" id="ACY18353.1"/>
    </source>
</evidence>
<dbReference type="InterPro" id="IPR016431">
    <property type="entry name" value="Pyrv-formate_lyase-activ_prd"/>
</dbReference>
<keyword evidence="9" id="KW-1185">Reference proteome</keyword>
<evidence type="ECO:0000256" key="3">
    <source>
        <dbReference type="ARBA" id="ARBA00022723"/>
    </source>
</evidence>
<accession>D0LIJ7</accession>
<dbReference type="HOGENOM" id="CLU_044176_1_0_7"/>
<dbReference type="RefSeq" id="WP_012830945.1">
    <property type="nucleotide sequence ID" value="NC_013440.1"/>
</dbReference>
<dbReference type="OrthoDB" id="9778883at2"/>
<dbReference type="GO" id="GO:0003824">
    <property type="term" value="F:catalytic activity"/>
    <property type="evidence" value="ECO:0007669"/>
    <property type="project" value="InterPro"/>
</dbReference>
<dbReference type="PIRSF" id="PIRSF004869">
    <property type="entry name" value="PflX_prd"/>
    <property type="match status" value="1"/>
</dbReference>
<keyword evidence="2 6" id="KW-0949">S-adenosyl-L-methionine</keyword>
<dbReference type="AlphaFoldDB" id="D0LIJ7"/>
<name>D0LIJ7_HALO1</name>
<dbReference type="SUPFAM" id="SSF102114">
    <property type="entry name" value="Radical SAM enzymes"/>
    <property type="match status" value="1"/>
</dbReference>
<organism evidence="8 9">
    <name type="scientific">Haliangium ochraceum (strain DSM 14365 / JCM 11303 / SMP-2)</name>
    <dbReference type="NCBI Taxonomy" id="502025"/>
    <lineage>
        <taxon>Bacteria</taxon>
        <taxon>Pseudomonadati</taxon>
        <taxon>Myxococcota</taxon>
        <taxon>Polyangia</taxon>
        <taxon>Haliangiales</taxon>
        <taxon>Kofleriaceae</taxon>
        <taxon>Haliangium</taxon>
    </lineage>
</organism>
<dbReference type="Pfam" id="PF04055">
    <property type="entry name" value="Radical_SAM"/>
    <property type="match status" value="1"/>
</dbReference>
<evidence type="ECO:0000256" key="6">
    <source>
        <dbReference type="PIRSR" id="PIRSR004869-50"/>
    </source>
</evidence>
<protein>
    <submittedName>
        <fullName evidence="8">Radical SAM domain protein</fullName>
    </submittedName>
</protein>
<dbReference type="SFLD" id="SFLDG01101">
    <property type="entry name" value="Uncharacterised_Radical_SAM_Su"/>
    <property type="match status" value="1"/>
</dbReference>
<proteinExistence type="predicted"/>
<dbReference type="InterPro" id="IPR034457">
    <property type="entry name" value="Organic_radical-activating"/>
</dbReference>
<feature type="domain" description="Radical SAM core" evidence="7">
    <location>
        <begin position="76"/>
        <end position="291"/>
    </location>
</feature>
<evidence type="ECO:0000259" key="7">
    <source>
        <dbReference type="PROSITE" id="PS51918"/>
    </source>
</evidence>
<dbReference type="InterPro" id="IPR027596">
    <property type="entry name" value="AmmeMemoSam_rS"/>
</dbReference>
<dbReference type="Proteomes" id="UP000001880">
    <property type="component" value="Chromosome"/>
</dbReference>
<evidence type="ECO:0000256" key="1">
    <source>
        <dbReference type="ARBA" id="ARBA00022485"/>
    </source>
</evidence>
<dbReference type="InterPro" id="IPR007197">
    <property type="entry name" value="rSAM"/>
</dbReference>
<feature type="binding site" evidence="6">
    <location>
        <position position="95"/>
    </location>
    <ligand>
        <name>[4Fe-4S] cluster</name>
        <dbReference type="ChEBI" id="CHEBI:49883"/>
        <note>4Fe-4S-S-AdoMet</note>
    </ligand>
</feature>
<feature type="binding site" evidence="6">
    <location>
        <position position="91"/>
    </location>
    <ligand>
        <name>[4Fe-4S] cluster</name>
        <dbReference type="ChEBI" id="CHEBI:49883"/>
        <note>4Fe-4S-S-AdoMet</note>
    </ligand>
</feature>
<evidence type="ECO:0000313" key="9">
    <source>
        <dbReference type="Proteomes" id="UP000001880"/>
    </source>
</evidence>
<dbReference type="SFLD" id="SFLDS00029">
    <property type="entry name" value="Radical_SAM"/>
    <property type="match status" value="1"/>
</dbReference>
<dbReference type="CDD" id="cd01335">
    <property type="entry name" value="Radical_SAM"/>
    <property type="match status" value="1"/>
</dbReference>